<dbReference type="PROSITE" id="PS51257">
    <property type="entry name" value="PROKAR_LIPOPROTEIN"/>
    <property type="match status" value="1"/>
</dbReference>
<dbReference type="InterPro" id="IPR050490">
    <property type="entry name" value="Bact_solute-bd_prot1"/>
</dbReference>
<dbReference type="PANTHER" id="PTHR43649">
    <property type="entry name" value="ARABINOSE-BINDING PROTEIN-RELATED"/>
    <property type="match status" value="1"/>
</dbReference>
<proteinExistence type="predicted"/>
<sequence length="500" mass="55372">MKKTGWLGMVVAFGTLLSACSGENEAPQRGADNVGDPSSGQEEVTLTFWSRWPESQPVFEQAIQEFEDLHPNIHISFPSIASSQYSAQLQAAVASNDLPDIFSNHASIPTDQLVQLGLIRDLNDLFPPEKKAAFYEGTWTEGFTTMDGNVYALPHFTPRRFANVMFYNLDVLEQAGLTEADVPASWSELEEVGGKIRRATEGVYPLILGIKTDWLMNGLIGQMGSAINPDVLPNDTAYSGFNYQTGTYEQDSAGIVQTMEFIKQLQEEKLLHPNSLVIDYREASALFAGGQAAFVIDGTFLTSELQKNNQFDRFGVAPLPTKDGKPQYYAFQGETKAAVHVSKQTKHYEEVKLFLSFYMDRIYALQMEEGIEGSPIIAQNEALPSDNAQFKQAQTIQDETFILSPHQYSRNLATIQVHTELNGKKPKENYGKILEGYLAGQIPNVETALGQLAADYNAALEASIAKVAAGGTSVSLDDYTFPNWVPFEPYTQDQYDELDD</sequence>
<dbReference type="Gene3D" id="3.40.190.10">
    <property type="entry name" value="Periplasmic binding protein-like II"/>
    <property type="match status" value="1"/>
</dbReference>
<reference evidence="1" key="1">
    <citation type="submission" date="2020-09" db="EMBL/GenBank/DDBJ databases">
        <title>A novel bacterium of genus Paenibacillus, isolated from South China Sea.</title>
        <authorList>
            <person name="Huang H."/>
            <person name="Mo K."/>
            <person name="Hu Y."/>
        </authorList>
    </citation>
    <scope>NUCLEOTIDE SEQUENCE</scope>
    <source>
        <strain evidence="1">IB182496</strain>
    </source>
</reference>
<dbReference type="AlphaFoldDB" id="A0A927GTR8"/>
<dbReference type="SUPFAM" id="SSF53850">
    <property type="entry name" value="Periplasmic binding protein-like II"/>
    <property type="match status" value="1"/>
</dbReference>
<dbReference type="EMBL" id="JACXIZ010000055">
    <property type="protein sequence ID" value="MBD2848144.1"/>
    <property type="molecule type" value="Genomic_DNA"/>
</dbReference>
<comment type="caution">
    <text evidence="1">The sequence shown here is derived from an EMBL/GenBank/DDBJ whole genome shotgun (WGS) entry which is preliminary data.</text>
</comment>
<name>A0A927GTR8_9BACL</name>
<dbReference type="RefSeq" id="WP_190921246.1">
    <property type="nucleotide sequence ID" value="NZ_JACXIZ010000055.1"/>
</dbReference>
<dbReference type="Pfam" id="PF01547">
    <property type="entry name" value="SBP_bac_1"/>
    <property type="match status" value="1"/>
</dbReference>
<dbReference type="Proteomes" id="UP000621560">
    <property type="component" value="Unassembled WGS sequence"/>
</dbReference>
<evidence type="ECO:0000313" key="2">
    <source>
        <dbReference type="Proteomes" id="UP000621560"/>
    </source>
</evidence>
<accession>A0A927GTR8</accession>
<dbReference type="CDD" id="cd13585">
    <property type="entry name" value="PBP2_TMBP_like"/>
    <property type="match status" value="1"/>
</dbReference>
<dbReference type="InterPro" id="IPR006059">
    <property type="entry name" value="SBP"/>
</dbReference>
<keyword evidence="2" id="KW-1185">Reference proteome</keyword>
<dbReference type="PANTHER" id="PTHR43649:SF12">
    <property type="entry name" value="DIACETYLCHITOBIOSE BINDING PROTEIN DASA"/>
    <property type="match status" value="1"/>
</dbReference>
<evidence type="ECO:0000313" key="1">
    <source>
        <dbReference type="EMBL" id="MBD2848144.1"/>
    </source>
</evidence>
<protein>
    <submittedName>
        <fullName evidence="1">Sugar ABC transporter substrate-binding protein</fullName>
    </submittedName>
</protein>
<organism evidence="1 2">
    <name type="scientific">Paenibacillus sabuli</name>
    <dbReference type="NCBI Taxonomy" id="2772509"/>
    <lineage>
        <taxon>Bacteria</taxon>
        <taxon>Bacillati</taxon>
        <taxon>Bacillota</taxon>
        <taxon>Bacilli</taxon>
        <taxon>Bacillales</taxon>
        <taxon>Paenibacillaceae</taxon>
        <taxon>Paenibacillus</taxon>
    </lineage>
</organism>
<gene>
    <name evidence="1" type="ORF">IDH44_23355</name>
</gene>